<dbReference type="EMBL" id="UFQR01000005">
    <property type="protein sequence ID" value="SSW95497.1"/>
    <property type="molecule type" value="Genomic_DNA"/>
</dbReference>
<reference evidence="3" key="1">
    <citation type="submission" date="2018-04" db="EMBL/GenBank/DDBJ databases">
        <authorList>
            <person name="Go L.Y."/>
            <person name="Mitchell J.A."/>
        </authorList>
    </citation>
    <scope>NUCLEOTIDE SEQUENCE</scope>
    <source>
        <strain evidence="3">ARTV</strain>
    </source>
</reference>
<keyword evidence="3" id="KW-0966">Cell projection</keyword>
<dbReference type="PANTHER" id="PTHR37533:SF2">
    <property type="entry name" value="FLAGELLAR HOOK-LENGTH CONTROL PROTEIN"/>
    <property type="match status" value="1"/>
</dbReference>
<feature type="domain" description="Flagellar hook-length control protein-like C-terminal" evidence="2">
    <location>
        <begin position="215"/>
        <end position="274"/>
    </location>
</feature>
<dbReference type="Pfam" id="PF02120">
    <property type="entry name" value="Flg_hook"/>
    <property type="match status" value="1"/>
</dbReference>
<dbReference type="AlphaFoldDB" id="A0A3B0MCW9"/>
<accession>A0A3B0MCW9</accession>
<dbReference type="CDD" id="cd17470">
    <property type="entry name" value="T3SS_Flik_C"/>
    <property type="match status" value="1"/>
</dbReference>
<keyword evidence="3" id="KW-0969">Cilium</keyword>
<feature type="region of interest" description="Disordered" evidence="1">
    <location>
        <begin position="47"/>
        <end position="71"/>
    </location>
</feature>
<dbReference type="InterPro" id="IPR052563">
    <property type="entry name" value="FliK"/>
</dbReference>
<evidence type="ECO:0000259" key="2">
    <source>
        <dbReference type="Pfam" id="PF02120"/>
    </source>
</evidence>
<evidence type="ECO:0000313" key="3">
    <source>
        <dbReference type="EMBL" id="SSW95497.1"/>
    </source>
</evidence>
<dbReference type="PANTHER" id="PTHR37533">
    <property type="entry name" value="FLAGELLAR HOOK-LENGTH CONTROL PROTEIN"/>
    <property type="match status" value="1"/>
</dbReference>
<evidence type="ECO:0000256" key="1">
    <source>
        <dbReference type="SAM" id="MobiDB-lite"/>
    </source>
</evidence>
<proteinExistence type="predicted"/>
<gene>
    <name evidence="3" type="primary">fliK</name>
    <name evidence="3" type="ORF">ARTV_1441</name>
</gene>
<sequence>MADEVTAQINDSADLSLEQELTLLTDNQLIDQLTISLATIASQLKQENSPASLSEELPEQTNSETLTDDIEHRDKNLSLKHITLLSTTNNPSIDLPLSNLSSPFVKSDAAQSQSQLTQQDIAPLQSLLAKQGVSPSEALLPPIQANIPATTQTHAIENPALATGSIINNTTISLTSLMPNSTTLSHSISPTINSIALATPIDHPEWGQKFSEQILFLSRHGSQQAELRLYPEELGNLQIQLKVFDDKAQLSIVAANQQVRQVIETNLSQLRHAL</sequence>
<name>A0A3B0MCW9_9GAMM</name>
<dbReference type="InterPro" id="IPR021136">
    <property type="entry name" value="Flagellar_hook_control-like_C"/>
</dbReference>
<protein>
    <submittedName>
        <fullName evidence="3">Flagellar hook-length control protein</fullName>
    </submittedName>
</protein>
<dbReference type="InterPro" id="IPR038610">
    <property type="entry name" value="FliK-like_C_sf"/>
</dbReference>
<organism evidence="3">
    <name type="scientific">Arsenophonus endosymbiont of Trialeurodes vaporariorum</name>
    <dbReference type="NCBI Taxonomy" id="235567"/>
    <lineage>
        <taxon>Bacteria</taxon>
        <taxon>Pseudomonadati</taxon>
        <taxon>Pseudomonadota</taxon>
        <taxon>Gammaproteobacteria</taxon>
        <taxon>Enterobacterales</taxon>
        <taxon>Morganellaceae</taxon>
        <taxon>Arsenophonus</taxon>
    </lineage>
</organism>
<keyword evidence="3" id="KW-0282">Flagellum</keyword>
<dbReference type="Gene3D" id="3.30.750.140">
    <property type="match status" value="1"/>
</dbReference>